<dbReference type="PANTHER" id="PTHR33365:SF4">
    <property type="entry name" value="CYCLOCHLOROTINE BIOSYNTHESIS PROTEIN O"/>
    <property type="match status" value="1"/>
</dbReference>
<feature type="transmembrane region" description="Helical" evidence="3">
    <location>
        <begin position="50"/>
        <end position="69"/>
    </location>
</feature>
<evidence type="ECO:0000256" key="3">
    <source>
        <dbReference type="SAM" id="Phobius"/>
    </source>
</evidence>
<comment type="pathway">
    <text evidence="1">Mycotoxin biosynthesis.</text>
</comment>
<sequence>MPQSYFALGDAEARYSPHQIESTDDEYDDKNELEPWPTATVRGTLVFKRIALVGVFIIYTIVVFVVGYVSTTLGISRGKAVSDLSYLQEKYFPSLPQTYDKSITFNGTLDYPSEFRGAPSPDVDRAWNRSIDLGAVNVSLSDEDMKLLGVDPDTSVKLPLEDGGIYRLHFEFSHQLHCLNFLRMWTYRDYYQETQEEFSDTPAMQRMHIDHCIEMLRQFLMCHADTNLVSANWVAGREKPYPNFNTKHTCRDFDAIVDWAWDHQIPIKPSPKPVGVHELPLPP</sequence>
<dbReference type="GO" id="GO:0043386">
    <property type="term" value="P:mycotoxin biosynthetic process"/>
    <property type="evidence" value="ECO:0007669"/>
    <property type="project" value="InterPro"/>
</dbReference>
<evidence type="ECO:0000256" key="2">
    <source>
        <dbReference type="ARBA" id="ARBA00035112"/>
    </source>
</evidence>
<proteinExistence type="inferred from homology"/>
<dbReference type="InterPro" id="IPR021765">
    <property type="entry name" value="UstYa-like"/>
</dbReference>
<evidence type="ECO:0000313" key="5">
    <source>
        <dbReference type="Proteomes" id="UP000326198"/>
    </source>
</evidence>
<dbReference type="PANTHER" id="PTHR33365">
    <property type="entry name" value="YALI0B05434P"/>
    <property type="match status" value="1"/>
</dbReference>
<evidence type="ECO:0008006" key="6">
    <source>
        <dbReference type="Google" id="ProtNLM"/>
    </source>
</evidence>
<keyword evidence="5" id="KW-1185">Reference proteome</keyword>
<accession>A0A5N7BFB5</accession>
<evidence type="ECO:0000313" key="4">
    <source>
        <dbReference type="EMBL" id="KAE8380419.1"/>
    </source>
</evidence>
<dbReference type="EMBL" id="ML736181">
    <property type="protein sequence ID" value="KAE8380419.1"/>
    <property type="molecule type" value="Genomic_DNA"/>
</dbReference>
<dbReference type="Pfam" id="PF11807">
    <property type="entry name" value="UstYa"/>
    <property type="match status" value="1"/>
</dbReference>
<name>A0A5N7BFB5_9EURO</name>
<keyword evidence="3" id="KW-0472">Membrane</keyword>
<protein>
    <recommendedName>
        <fullName evidence="6">Tat pathway signal sequence</fullName>
    </recommendedName>
</protein>
<gene>
    <name evidence="4" type="ORF">BDV26DRAFT_290346</name>
</gene>
<organism evidence="4 5">
    <name type="scientific">Aspergillus bertholletiae</name>
    <dbReference type="NCBI Taxonomy" id="1226010"/>
    <lineage>
        <taxon>Eukaryota</taxon>
        <taxon>Fungi</taxon>
        <taxon>Dikarya</taxon>
        <taxon>Ascomycota</taxon>
        <taxon>Pezizomycotina</taxon>
        <taxon>Eurotiomycetes</taxon>
        <taxon>Eurotiomycetidae</taxon>
        <taxon>Eurotiales</taxon>
        <taxon>Aspergillaceae</taxon>
        <taxon>Aspergillus</taxon>
        <taxon>Aspergillus subgen. Circumdati</taxon>
    </lineage>
</organism>
<reference evidence="4 5" key="1">
    <citation type="submission" date="2019-04" db="EMBL/GenBank/DDBJ databases">
        <title>Friends and foes A comparative genomics studyof 23 Aspergillus species from section Flavi.</title>
        <authorList>
            <consortium name="DOE Joint Genome Institute"/>
            <person name="Kjaerbolling I."/>
            <person name="Vesth T."/>
            <person name="Frisvad J.C."/>
            <person name="Nybo J.L."/>
            <person name="Theobald S."/>
            <person name="Kildgaard S."/>
            <person name="Isbrandt T."/>
            <person name="Kuo A."/>
            <person name="Sato A."/>
            <person name="Lyhne E.K."/>
            <person name="Kogle M.E."/>
            <person name="Wiebenga A."/>
            <person name="Kun R.S."/>
            <person name="Lubbers R.J."/>
            <person name="Makela M.R."/>
            <person name="Barry K."/>
            <person name="Chovatia M."/>
            <person name="Clum A."/>
            <person name="Daum C."/>
            <person name="Haridas S."/>
            <person name="He G."/>
            <person name="LaButti K."/>
            <person name="Lipzen A."/>
            <person name="Mondo S."/>
            <person name="Riley R."/>
            <person name="Salamov A."/>
            <person name="Simmons B.A."/>
            <person name="Magnuson J.K."/>
            <person name="Henrissat B."/>
            <person name="Mortensen U.H."/>
            <person name="Larsen T.O."/>
            <person name="Devries R.P."/>
            <person name="Grigoriev I.V."/>
            <person name="Machida M."/>
            <person name="Baker S.E."/>
            <person name="Andersen M.R."/>
        </authorList>
    </citation>
    <scope>NUCLEOTIDE SEQUENCE [LARGE SCALE GENOMIC DNA]</scope>
    <source>
        <strain evidence="4 5">IBT 29228</strain>
    </source>
</reference>
<comment type="similarity">
    <text evidence="2">Belongs to the ustYa family.</text>
</comment>
<dbReference type="Proteomes" id="UP000326198">
    <property type="component" value="Unassembled WGS sequence"/>
</dbReference>
<keyword evidence="3" id="KW-1133">Transmembrane helix</keyword>
<dbReference type="OrthoDB" id="3687641at2759"/>
<evidence type="ECO:0000256" key="1">
    <source>
        <dbReference type="ARBA" id="ARBA00004685"/>
    </source>
</evidence>
<dbReference type="AlphaFoldDB" id="A0A5N7BFB5"/>
<keyword evidence="3" id="KW-0812">Transmembrane</keyword>